<evidence type="ECO:0000313" key="2">
    <source>
        <dbReference type="Proteomes" id="UP000585970"/>
    </source>
</evidence>
<reference evidence="1 2" key="1">
    <citation type="submission" date="2020-08" db="EMBL/GenBank/DDBJ databases">
        <title>Genomic Encyclopedia of Type Strains, Phase IV (KMG-IV): sequencing the most valuable type-strain genomes for metagenomic binning, comparative biology and taxonomic classification.</title>
        <authorList>
            <person name="Goeker M."/>
        </authorList>
    </citation>
    <scope>NUCLEOTIDE SEQUENCE [LARGE SCALE GENOMIC DNA]</scope>
    <source>
        <strain evidence="1 2">DSM 100694</strain>
    </source>
</reference>
<dbReference type="AlphaFoldDB" id="A0A840DT24"/>
<dbReference type="Proteomes" id="UP000585970">
    <property type="component" value="Unassembled WGS sequence"/>
</dbReference>
<name>A0A840DT24_9HYPH</name>
<evidence type="ECO:0000313" key="1">
    <source>
        <dbReference type="EMBL" id="MBB4076221.1"/>
    </source>
</evidence>
<comment type="caution">
    <text evidence="1">The sequence shown here is derived from an EMBL/GenBank/DDBJ whole genome shotgun (WGS) entry which is preliminary data.</text>
</comment>
<sequence length="35" mass="4007">MRQGNCGKPREGLAFMEGGVWWGMLEPNDERAVRK</sequence>
<keyword evidence="2" id="KW-1185">Reference proteome</keyword>
<protein>
    <submittedName>
        <fullName evidence="1">Uncharacterized protein</fullName>
    </submittedName>
</protein>
<dbReference type="EMBL" id="JACIFE010000003">
    <property type="protein sequence ID" value="MBB4076221.1"/>
    <property type="molecule type" value="Genomic_DNA"/>
</dbReference>
<gene>
    <name evidence="1" type="ORF">GGR08_000514</name>
</gene>
<proteinExistence type="predicted"/>
<accession>A0A840DT24</accession>
<organism evidence="1 2">
    <name type="scientific">Bartonella fuyuanensis</name>
    <dbReference type="NCBI Taxonomy" id="1460968"/>
    <lineage>
        <taxon>Bacteria</taxon>
        <taxon>Pseudomonadati</taxon>
        <taxon>Pseudomonadota</taxon>
        <taxon>Alphaproteobacteria</taxon>
        <taxon>Hyphomicrobiales</taxon>
        <taxon>Bartonellaceae</taxon>
        <taxon>Bartonella</taxon>
    </lineage>
</organism>